<dbReference type="InterPro" id="IPR014284">
    <property type="entry name" value="RNA_pol_sigma-70_dom"/>
</dbReference>
<reference evidence="6 7" key="1">
    <citation type="submission" date="2019-02" db="EMBL/GenBank/DDBJ databases">
        <title>Deep-cultivation of Planctomycetes and their phenomic and genomic characterization uncovers novel biology.</title>
        <authorList>
            <person name="Wiegand S."/>
            <person name="Jogler M."/>
            <person name="Boedeker C."/>
            <person name="Pinto D."/>
            <person name="Vollmers J."/>
            <person name="Rivas-Marin E."/>
            <person name="Kohn T."/>
            <person name="Peeters S.H."/>
            <person name="Heuer A."/>
            <person name="Rast P."/>
            <person name="Oberbeckmann S."/>
            <person name="Bunk B."/>
            <person name="Jeske O."/>
            <person name="Meyerdierks A."/>
            <person name="Storesund J.E."/>
            <person name="Kallscheuer N."/>
            <person name="Luecker S."/>
            <person name="Lage O.M."/>
            <person name="Pohl T."/>
            <person name="Merkel B.J."/>
            <person name="Hornburger P."/>
            <person name="Mueller R.-W."/>
            <person name="Bruemmer F."/>
            <person name="Labrenz M."/>
            <person name="Spormann A.M."/>
            <person name="Op den Camp H."/>
            <person name="Overmann J."/>
            <person name="Amann R."/>
            <person name="Jetten M.S.M."/>
            <person name="Mascher T."/>
            <person name="Medema M.H."/>
            <person name="Devos D.P."/>
            <person name="Kaster A.-K."/>
            <person name="Ovreas L."/>
            <person name="Rohde M."/>
            <person name="Galperin M.Y."/>
            <person name="Jogler C."/>
        </authorList>
    </citation>
    <scope>NUCLEOTIDE SEQUENCE [LARGE SCALE GENOMIC DNA]</scope>
    <source>
        <strain evidence="6 7">Pan181</strain>
    </source>
</reference>
<keyword evidence="7" id="KW-1185">Reference proteome</keyword>
<accession>A0A518AQN5</accession>
<dbReference type="Proteomes" id="UP000315750">
    <property type="component" value="Chromosome"/>
</dbReference>
<keyword evidence="2" id="KW-0805">Transcription regulation</keyword>
<organism evidence="6 7">
    <name type="scientific">Aeoliella mucimassa</name>
    <dbReference type="NCBI Taxonomy" id="2527972"/>
    <lineage>
        <taxon>Bacteria</taxon>
        <taxon>Pseudomonadati</taxon>
        <taxon>Planctomycetota</taxon>
        <taxon>Planctomycetia</taxon>
        <taxon>Pirellulales</taxon>
        <taxon>Lacipirellulaceae</taxon>
        <taxon>Aeoliella</taxon>
    </lineage>
</organism>
<evidence type="ECO:0000256" key="3">
    <source>
        <dbReference type="ARBA" id="ARBA00023082"/>
    </source>
</evidence>
<gene>
    <name evidence="6" type="ORF">Pan181_32480</name>
</gene>
<evidence type="ECO:0000256" key="4">
    <source>
        <dbReference type="ARBA" id="ARBA00023163"/>
    </source>
</evidence>
<dbReference type="RefSeq" id="WP_145247912.1">
    <property type="nucleotide sequence ID" value="NZ_CP036278.1"/>
</dbReference>
<dbReference type="NCBIfam" id="TIGR02937">
    <property type="entry name" value="sigma70-ECF"/>
    <property type="match status" value="1"/>
</dbReference>
<evidence type="ECO:0000313" key="6">
    <source>
        <dbReference type="EMBL" id="QDU57034.1"/>
    </source>
</evidence>
<dbReference type="GO" id="GO:0006352">
    <property type="term" value="P:DNA-templated transcription initiation"/>
    <property type="evidence" value="ECO:0007669"/>
    <property type="project" value="InterPro"/>
</dbReference>
<evidence type="ECO:0000256" key="1">
    <source>
        <dbReference type="ARBA" id="ARBA00010641"/>
    </source>
</evidence>
<dbReference type="InterPro" id="IPR039425">
    <property type="entry name" value="RNA_pol_sigma-70-like"/>
</dbReference>
<dbReference type="SUPFAM" id="SSF88946">
    <property type="entry name" value="Sigma2 domain of RNA polymerase sigma factors"/>
    <property type="match status" value="1"/>
</dbReference>
<dbReference type="InterPro" id="IPR036388">
    <property type="entry name" value="WH-like_DNA-bd_sf"/>
</dbReference>
<feature type="domain" description="RNA polymerase sigma-70 region 2" evidence="5">
    <location>
        <begin position="35"/>
        <end position="95"/>
    </location>
</feature>
<dbReference type="EMBL" id="CP036278">
    <property type="protein sequence ID" value="QDU57034.1"/>
    <property type="molecule type" value="Genomic_DNA"/>
</dbReference>
<dbReference type="GO" id="GO:0016987">
    <property type="term" value="F:sigma factor activity"/>
    <property type="evidence" value="ECO:0007669"/>
    <property type="project" value="UniProtKB-KW"/>
</dbReference>
<dbReference type="KEGG" id="amuc:Pan181_32480"/>
<protein>
    <submittedName>
        <fullName evidence="6">RNA polymerase sigma factor</fullName>
    </submittedName>
</protein>
<proteinExistence type="inferred from homology"/>
<dbReference type="PANTHER" id="PTHR43133:SF51">
    <property type="entry name" value="RNA POLYMERASE SIGMA FACTOR"/>
    <property type="match status" value="1"/>
</dbReference>
<evidence type="ECO:0000313" key="7">
    <source>
        <dbReference type="Proteomes" id="UP000315750"/>
    </source>
</evidence>
<dbReference type="OrthoDB" id="6383365at2"/>
<dbReference type="PANTHER" id="PTHR43133">
    <property type="entry name" value="RNA POLYMERASE ECF-TYPE SIGMA FACTO"/>
    <property type="match status" value="1"/>
</dbReference>
<dbReference type="Gene3D" id="1.10.10.10">
    <property type="entry name" value="Winged helix-like DNA-binding domain superfamily/Winged helix DNA-binding domain"/>
    <property type="match status" value="1"/>
</dbReference>
<comment type="similarity">
    <text evidence="1">Belongs to the sigma-70 factor family. ECF subfamily.</text>
</comment>
<keyword evidence="3" id="KW-0731">Sigma factor</keyword>
<dbReference type="InterPro" id="IPR013324">
    <property type="entry name" value="RNA_pol_sigma_r3/r4-like"/>
</dbReference>
<dbReference type="SUPFAM" id="SSF88659">
    <property type="entry name" value="Sigma3 and sigma4 domains of RNA polymerase sigma factors"/>
    <property type="match status" value="1"/>
</dbReference>
<dbReference type="InterPro" id="IPR013325">
    <property type="entry name" value="RNA_pol_sigma_r2"/>
</dbReference>
<dbReference type="AlphaFoldDB" id="A0A518AQN5"/>
<dbReference type="Gene3D" id="1.10.1740.10">
    <property type="match status" value="1"/>
</dbReference>
<evidence type="ECO:0000256" key="2">
    <source>
        <dbReference type="ARBA" id="ARBA00023015"/>
    </source>
</evidence>
<name>A0A518AQN5_9BACT</name>
<dbReference type="InterPro" id="IPR014331">
    <property type="entry name" value="RNA_pol_sigma70_ECF_RHOBA"/>
</dbReference>
<dbReference type="NCBIfam" id="TIGR02989">
    <property type="entry name" value="Sig-70_gvs1"/>
    <property type="match status" value="1"/>
</dbReference>
<evidence type="ECO:0000259" key="5">
    <source>
        <dbReference type="Pfam" id="PF04542"/>
    </source>
</evidence>
<keyword evidence="4" id="KW-0804">Transcription</keyword>
<dbReference type="InterPro" id="IPR007627">
    <property type="entry name" value="RNA_pol_sigma70_r2"/>
</dbReference>
<dbReference type="Pfam" id="PF04542">
    <property type="entry name" value="Sigma70_r2"/>
    <property type="match status" value="1"/>
</dbReference>
<sequence length="189" mass="21846">MHRLTSLANESPRPAPDRPAGQIAAFNRLLAGCESDLMTLVYALLPHWPDAEDVVQRTRVVLWQKFDSFEPGSNFRSWAMQVARFEVKNFRRRQQSDRLMFSDDLVDTLAEVNSTLTEDLEWRRERLQECIKQLRESDRRILQHCYGPTATTIRNAAELLSRPVNTLYKALNRIRRTLQECVSSNGLAG</sequence>